<keyword evidence="1" id="KW-0472">Membrane</keyword>
<organism evidence="3 4">
    <name type="scientific">Bosea rubneri</name>
    <dbReference type="NCBI Taxonomy" id="3075434"/>
    <lineage>
        <taxon>Bacteria</taxon>
        <taxon>Pseudomonadati</taxon>
        <taxon>Pseudomonadota</taxon>
        <taxon>Alphaproteobacteria</taxon>
        <taxon>Hyphomicrobiales</taxon>
        <taxon>Boseaceae</taxon>
        <taxon>Bosea</taxon>
    </lineage>
</organism>
<comment type="caution">
    <text evidence="3">The sequence shown here is derived from an EMBL/GenBank/DDBJ whole genome shotgun (WGS) entry which is preliminary data.</text>
</comment>
<evidence type="ECO:0000313" key="3">
    <source>
        <dbReference type="EMBL" id="MDU0343111.1"/>
    </source>
</evidence>
<keyword evidence="1" id="KW-1133">Transmembrane helix</keyword>
<reference evidence="3 4" key="1">
    <citation type="submission" date="2023-09" db="EMBL/GenBank/DDBJ databases">
        <title>Whole genome shotgun sequencing (WGS) of Bosea sp. ZW T0_25, isolated from stored onions (Allium cepa).</title>
        <authorList>
            <person name="Stoll D.A."/>
            <person name="Huch M."/>
        </authorList>
    </citation>
    <scope>NUCLEOTIDE SEQUENCE [LARGE SCALE GENOMIC DNA]</scope>
    <source>
        <strain evidence="3 4">ZW T0_25</strain>
    </source>
</reference>
<accession>A0ABU3SEA6</accession>
<dbReference type="InterPro" id="IPR046586">
    <property type="entry name" value="DUF6644"/>
</dbReference>
<dbReference type="EMBL" id="JAWDID010000058">
    <property type="protein sequence ID" value="MDU0343111.1"/>
    <property type="molecule type" value="Genomic_DNA"/>
</dbReference>
<sequence length="155" mass="16429">MDLVAGLEAWPGAVLIRQSGTAYLFVNAAHILGIGLLVGAVLPLDLRLLGFFRAVPLAVIEAFLTRAAAVGLALALATGFWLFTVKPDEYLANEAFLWKLGLLVLAIANIGLQHAGGYRRALANGTVTGAMRFRAAVSATLWLATLLAGRWIGFL</sequence>
<evidence type="ECO:0000313" key="4">
    <source>
        <dbReference type="Proteomes" id="UP001254257"/>
    </source>
</evidence>
<feature type="transmembrane region" description="Helical" evidence="1">
    <location>
        <begin position="63"/>
        <end position="83"/>
    </location>
</feature>
<evidence type="ECO:0000256" key="1">
    <source>
        <dbReference type="SAM" id="Phobius"/>
    </source>
</evidence>
<keyword evidence="4" id="KW-1185">Reference proteome</keyword>
<dbReference type="Proteomes" id="UP001254257">
    <property type="component" value="Unassembled WGS sequence"/>
</dbReference>
<protein>
    <submittedName>
        <fullName evidence="3">DUF6644 family protein</fullName>
    </submittedName>
</protein>
<feature type="domain" description="DUF6644" evidence="2">
    <location>
        <begin position="23"/>
        <end position="154"/>
    </location>
</feature>
<gene>
    <name evidence="3" type="ORF">RKE40_24710</name>
</gene>
<name>A0ABU3SEA6_9HYPH</name>
<evidence type="ECO:0000259" key="2">
    <source>
        <dbReference type="Pfam" id="PF20349"/>
    </source>
</evidence>
<dbReference type="RefSeq" id="WP_316020851.1">
    <property type="nucleotide sequence ID" value="NZ_JAWDID010000058.1"/>
</dbReference>
<keyword evidence="1" id="KW-0812">Transmembrane</keyword>
<feature type="transmembrane region" description="Helical" evidence="1">
    <location>
        <begin position="95"/>
        <end position="112"/>
    </location>
</feature>
<feature type="transmembrane region" description="Helical" evidence="1">
    <location>
        <begin position="20"/>
        <end position="42"/>
    </location>
</feature>
<dbReference type="Pfam" id="PF20349">
    <property type="entry name" value="DUF6644"/>
    <property type="match status" value="1"/>
</dbReference>
<proteinExistence type="predicted"/>
<feature type="transmembrane region" description="Helical" evidence="1">
    <location>
        <begin position="133"/>
        <end position="152"/>
    </location>
</feature>